<organism evidence="2 3">
    <name type="scientific">Prorocentrum cordatum</name>
    <dbReference type="NCBI Taxonomy" id="2364126"/>
    <lineage>
        <taxon>Eukaryota</taxon>
        <taxon>Sar</taxon>
        <taxon>Alveolata</taxon>
        <taxon>Dinophyceae</taxon>
        <taxon>Prorocentrales</taxon>
        <taxon>Prorocentraceae</taxon>
        <taxon>Prorocentrum</taxon>
    </lineage>
</organism>
<sequence>MSVLGLNHMHCGVARETLRLGAAPTLAQETAMEHVRSRATEFAQQPCETVADAVATSPVDYSGGPMMRAPPCVLAELAPGLPKREHAATLSAVDFVDDEVARWLADPALALKAEADFLDPPPKARANVGSQFEWGALAMHLVELGIFTVLPAEKLAHVRGEPLLNGLFAVEKKGARGPGASRFARLFLNIVPGNALIEPLVGEAVMLAGSTSWMSLHIPEGKLPLWSGDDQKGAFFAWRVPRAWHRHMAVGRPPAGSIFGRQEPGVYLASAVVAMGWSLAAPVHQHIHRRLRRLPPLLGAGLPPQAEWRKDASRPVAAALEEGDSAWWQVYVDDFDAPEIVEEVRARRLIGSLTEMQASCRQLRVERMWADVDGESGRLAAPLAKSLETIALCLASSRLEAVPWRLAMAILGRFARLEFRRPLVSVLSEVWRLSSQRGNVRFSAAMLDELLAAMLVTPMAATSPRAEIEGTAEASLSSASTLDEQMHLGARPLQLPAEPSEPWTPNVLLVGLFDGIGGLAVAFSRSPVRAMSYVAAETGAKARRVVRLRWPGAIDWDDVARVAAAVVNELRNVCGQGGPICELAWQREGARRLGLQQDNLQLDSAAGSAPRLPSSSEMERTLGFDVNYAPVAAKGSNERGCSGARAFLLGSSFSAYVVAWLAQAVLLEAKTLGGPLEVQELVYENEAGGPDALASRRLALHCLARAEKGWTDVPGLWPALKATRAAAVEPRSAVAAVARGAEVVAAIVAKGRSSSRRLQPALARWAAVAVAADMCPVVGYVVSEDNPADGPSRRFWRGSRLRTAAPRPPKLHLSRRGGPPPRSLFLLRVGVATRRRHSTAVSRLLEHHGVAGGGVEALGHEGEGADALVSGYLGVLWASGAGIAAANNAVAGARFFSPPLRRRLDLSWALLKTRRKREPAERVPPFTPEIAGAMAGLALEASSVDVACHLMVAFEGLLRGGETFALRSGDVAFRGQRAALRIASSKGSAGRDAAEAVVIRAPITLQLPRLVTRGLDEGDRLSARSPRQLRAALAALVAGLGFQCPFSRHSCRRGGAPECFLRTKRMELTLVRGRWASSLTARIYVEGALADLARVQRGDAQSTLVRQGLRSLRIFSELP</sequence>
<comment type="caution">
    <text evidence="2">The sequence shown here is derived from an EMBL/GenBank/DDBJ whole genome shotgun (WGS) entry which is preliminary data.</text>
</comment>
<dbReference type="EMBL" id="CAUYUJ010009113">
    <property type="protein sequence ID" value="CAK0825880.1"/>
    <property type="molecule type" value="Genomic_DNA"/>
</dbReference>
<dbReference type="SUPFAM" id="SSF56349">
    <property type="entry name" value="DNA breaking-rejoining enzymes"/>
    <property type="match status" value="1"/>
</dbReference>
<dbReference type="Gene3D" id="1.10.443.10">
    <property type="entry name" value="Intergrase catalytic core"/>
    <property type="match status" value="1"/>
</dbReference>
<gene>
    <name evidence="2" type="ORF">PCOR1329_LOCUS25892</name>
</gene>
<proteinExistence type="predicted"/>
<dbReference type="Proteomes" id="UP001189429">
    <property type="component" value="Unassembled WGS sequence"/>
</dbReference>
<evidence type="ECO:0000256" key="1">
    <source>
        <dbReference type="ARBA" id="ARBA00023172"/>
    </source>
</evidence>
<evidence type="ECO:0000313" key="2">
    <source>
        <dbReference type="EMBL" id="CAK0825880.1"/>
    </source>
</evidence>
<keyword evidence="1" id="KW-0233">DNA recombination</keyword>
<accession>A0ABN9S297</accession>
<protein>
    <recommendedName>
        <fullName evidence="4">Tyr recombinase domain-containing protein</fullName>
    </recommendedName>
</protein>
<keyword evidence="3" id="KW-1185">Reference proteome</keyword>
<dbReference type="InterPro" id="IPR013762">
    <property type="entry name" value="Integrase-like_cat_sf"/>
</dbReference>
<evidence type="ECO:0000313" key="3">
    <source>
        <dbReference type="Proteomes" id="UP001189429"/>
    </source>
</evidence>
<evidence type="ECO:0008006" key="4">
    <source>
        <dbReference type="Google" id="ProtNLM"/>
    </source>
</evidence>
<dbReference type="InterPro" id="IPR011010">
    <property type="entry name" value="DNA_brk_join_enz"/>
</dbReference>
<name>A0ABN9S297_9DINO</name>
<reference evidence="2" key="1">
    <citation type="submission" date="2023-10" db="EMBL/GenBank/DDBJ databases">
        <authorList>
            <person name="Chen Y."/>
            <person name="Shah S."/>
            <person name="Dougan E. K."/>
            <person name="Thang M."/>
            <person name="Chan C."/>
        </authorList>
    </citation>
    <scope>NUCLEOTIDE SEQUENCE [LARGE SCALE GENOMIC DNA]</scope>
</reference>